<dbReference type="AlphaFoldDB" id="A0A5B7GT85"/>
<sequence>MCRLTPAQPQPTPYQPVCRERCTPRSASQCLQGEASESFQSVVGEQRSLGGGDLELWRRREAARPAVCLLQPLLSRLPINTLSSILPFKSLYLTNCSFSHSLLYSSLADVTIWHSADNGLITSRPPRYFLPHHPSLSTLHTAIRSHTASCTAASLPRSPLLPGTDLVTAAKTVNIAHYHEDFGGHHKDQVKHVLYELG</sequence>
<protein>
    <submittedName>
        <fullName evidence="1">Uncharacterized protein</fullName>
    </submittedName>
</protein>
<gene>
    <name evidence="1" type="ORF">E2C01_054247</name>
</gene>
<proteinExistence type="predicted"/>
<accession>A0A5B7GT85</accession>
<evidence type="ECO:0000313" key="2">
    <source>
        <dbReference type="Proteomes" id="UP000324222"/>
    </source>
</evidence>
<evidence type="ECO:0000313" key="1">
    <source>
        <dbReference type="EMBL" id="MPC60208.1"/>
    </source>
</evidence>
<comment type="caution">
    <text evidence="1">The sequence shown here is derived from an EMBL/GenBank/DDBJ whole genome shotgun (WGS) entry which is preliminary data.</text>
</comment>
<dbReference type="EMBL" id="VSRR010017288">
    <property type="protein sequence ID" value="MPC60208.1"/>
    <property type="molecule type" value="Genomic_DNA"/>
</dbReference>
<name>A0A5B7GT85_PORTR</name>
<organism evidence="1 2">
    <name type="scientific">Portunus trituberculatus</name>
    <name type="common">Swimming crab</name>
    <name type="synonym">Neptunus trituberculatus</name>
    <dbReference type="NCBI Taxonomy" id="210409"/>
    <lineage>
        <taxon>Eukaryota</taxon>
        <taxon>Metazoa</taxon>
        <taxon>Ecdysozoa</taxon>
        <taxon>Arthropoda</taxon>
        <taxon>Crustacea</taxon>
        <taxon>Multicrustacea</taxon>
        <taxon>Malacostraca</taxon>
        <taxon>Eumalacostraca</taxon>
        <taxon>Eucarida</taxon>
        <taxon>Decapoda</taxon>
        <taxon>Pleocyemata</taxon>
        <taxon>Brachyura</taxon>
        <taxon>Eubrachyura</taxon>
        <taxon>Portunoidea</taxon>
        <taxon>Portunidae</taxon>
        <taxon>Portuninae</taxon>
        <taxon>Portunus</taxon>
    </lineage>
</organism>
<reference evidence="1 2" key="1">
    <citation type="submission" date="2019-05" db="EMBL/GenBank/DDBJ databases">
        <title>Another draft genome of Portunus trituberculatus and its Hox gene families provides insights of decapod evolution.</title>
        <authorList>
            <person name="Jeong J.-H."/>
            <person name="Song I."/>
            <person name="Kim S."/>
            <person name="Choi T."/>
            <person name="Kim D."/>
            <person name="Ryu S."/>
            <person name="Kim W."/>
        </authorList>
    </citation>
    <scope>NUCLEOTIDE SEQUENCE [LARGE SCALE GENOMIC DNA]</scope>
    <source>
        <tissue evidence="1">Muscle</tissue>
    </source>
</reference>
<keyword evidence="2" id="KW-1185">Reference proteome</keyword>
<dbReference type="Proteomes" id="UP000324222">
    <property type="component" value="Unassembled WGS sequence"/>
</dbReference>